<dbReference type="EMBL" id="JBHLUD010000001">
    <property type="protein sequence ID" value="MFC0540062.1"/>
    <property type="molecule type" value="Genomic_DNA"/>
</dbReference>
<gene>
    <name evidence="1" type="ORF">ACFFH7_01150</name>
</gene>
<dbReference type="Proteomes" id="UP001589810">
    <property type="component" value="Unassembled WGS sequence"/>
</dbReference>
<dbReference type="InterPro" id="IPR021365">
    <property type="entry name" value="DUF2891"/>
</dbReference>
<organism evidence="1 2">
    <name type="scientific">Kutzneria chonburiensis</name>
    <dbReference type="NCBI Taxonomy" id="1483604"/>
    <lineage>
        <taxon>Bacteria</taxon>
        <taxon>Bacillati</taxon>
        <taxon>Actinomycetota</taxon>
        <taxon>Actinomycetes</taxon>
        <taxon>Pseudonocardiales</taxon>
        <taxon>Pseudonocardiaceae</taxon>
        <taxon>Kutzneria</taxon>
    </lineage>
</organism>
<proteinExistence type="predicted"/>
<comment type="caution">
    <text evidence="1">The sequence shown here is derived from an EMBL/GenBank/DDBJ whole genome shotgun (WGS) entry which is preliminary data.</text>
</comment>
<dbReference type="Pfam" id="PF11199">
    <property type="entry name" value="DUF2891"/>
    <property type="match status" value="1"/>
</dbReference>
<accession>A0ABV6MIX2</accession>
<reference evidence="1 2" key="1">
    <citation type="submission" date="2024-09" db="EMBL/GenBank/DDBJ databases">
        <authorList>
            <person name="Sun Q."/>
            <person name="Mori K."/>
        </authorList>
    </citation>
    <scope>NUCLEOTIDE SEQUENCE [LARGE SCALE GENOMIC DNA]</scope>
    <source>
        <strain evidence="1 2">TBRC 1432</strain>
    </source>
</reference>
<evidence type="ECO:0000313" key="1">
    <source>
        <dbReference type="EMBL" id="MFC0540062.1"/>
    </source>
</evidence>
<keyword evidence="2" id="KW-1185">Reference proteome</keyword>
<protein>
    <submittedName>
        <fullName evidence="1">DUF2891 domain-containing protein</fullName>
    </submittedName>
</protein>
<evidence type="ECO:0000313" key="2">
    <source>
        <dbReference type="Proteomes" id="UP001589810"/>
    </source>
</evidence>
<name>A0ABV6MIX2_9PSEU</name>
<sequence length="345" mass="38162">MTSAPVTGLSSHDALALLRTAVDNVRRDYPVHWTHVISEESELVPQRVRHPAFAGSFDWHSCVHQTWLIVRLRRLLPSLGIDAGPVLDDLLTPENCQVEADFFASSAGSHWERPYGWAWLLTLDAELRSAALPWASALRPLASVLRRRWLEWITTTRLPLRVGTHLNTAYACAMVLDAARALDDTELATACVEAARRWYSRDVAYGAYEPDAYDFLSPALVEADLMRRVLPADEFVAWFSAFLPDIESPRWATLREPIVVDDPTDPFQSHLAGLSLSRAWCWRSLASALPAPLSSLASAAAVSHREAGWSYVFGNGYGADHWLGTFAAYLDLGALDAGPDLAGRS</sequence>
<dbReference type="RefSeq" id="WP_273938828.1">
    <property type="nucleotide sequence ID" value="NZ_CP097263.1"/>
</dbReference>